<evidence type="ECO:0000256" key="2">
    <source>
        <dbReference type="ARBA" id="ARBA00022630"/>
    </source>
</evidence>
<dbReference type="SUPFAM" id="SSF51905">
    <property type="entry name" value="FAD/NAD(P)-binding domain"/>
    <property type="match status" value="1"/>
</dbReference>
<name>A0A916N9K5_9PROT</name>
<dbReference type="Gene3D" id="3.30.9.10">
    <property type="entry name" value="D-Amino Acid Oxidase, subunit A, domain 2"/>
    <property type="match status" value="1"/>
</dbReference>
<organism evidence="7 8">
    <name type="scientific">Georgfuchsia toluolica</name>
    <dbReference type="NCBI Taxonomy" id="424218"/>
    <lineage>
        <taxon>Bacteria</taxon>
        <taxon>Pseudomonadati</taxon>
        <taxon>Pseudomonadota</taxon>
        <taxon>Betaproteobacteria</taxon>
        <taxon>Nitrosomonadales</taxon>
        <taxon>Sterolibacteriaceae</taxon>
        <taxon>Georgfuchsia</taxon>
    </lineage>
</organism>
<sequence length="381" mass="39743">MLSSPQPEVVDAVVIGAGVIGLACARALSSAGLETLILEQHDAFGTETSTRNSEVIHAGIYYPEGSRKARLCVSGRKRLYAFCETHGVSHRRCGKLIVANSPAQEIALLKIFHHAQANGVADIRLLTRAEAAALEPQLKCAAALLSPATGIIDSHGLMLALLGDAEHCGAMLATNSPALSACVREDGKIGLNVGGAAPMKVAAKMAVNAAGLHAQKFAAAFEGFPADRIPPVHYAKGNYFSLSGRSPFSRLVYPVPEPGGLGVHFTLDLAGQGRFGPDVEWVDALSYEVDAGRCQRFYGAVRKYWPGLADGSLQPAYSGIRPKLSGPGAPDGDFVIQGHDAHGIRGLVNLFGIESPGLTSCLAIAAEVCALLGIEEACGGE</sequence>
<evidence type="ECO:0000313" key="7">
    <source>
        <dbReference type="EMBL" id="CAG4884697.1"/>
    </source>
</evidence>
<evidence type="ECO:0000256" key="1">
    <source>
        <dbReference type="ARBA" id="ARBA00001974"/>
    </source>
</evidence>
<dbReference type="Pfam" id="PF01266">
    <property type="entry name" value="DAO"/>
    <property type="match status" value="1"/>
</dbReference>
<reference evidence="7" key="1">
    <citation type="submission" date="2021-04" db="EMBL/GenBank/DDBJ databases">
        <authorList>
            <person name="Hornung B."/>
        </authorList>
    </citation>
    <scope>NUCLEOTIDE SEQUENCE</scope>
    <source>
        <strain evidence="7">G5G6</strain>
    </source>
</reference>
<feature type="domain" description="FAD dependent oxidoreductase" evidence="6">
    <location>
        <begin position="11"/>
        <end position="370"/>
    </location>
</feature>
<keyword evidence="4 7" id="KW-0560">Oxidoreductase</keyword>
<evidence type="ECO:0000256" key="4">
    <source>
        <dbReference type="ARBA" id="ARBA00023002"/>
    </source>
</evidence>
<accession>A0A916N9K5</accession>
<dbReference type="EC" id="1.2.1.19" evidence="7"/>
<comment type="cofactor">
    <cofactor evidence="1">
        <name>FAD</name>
        <dbReference type="ChEBI" id="CHEBI:57692"/>
    </cofactor>
</comment>
<dbReference type="AlphaFoldDB" id="A0A916N9K5"/>
<proteinExistence type="inferred from homology"/>
<dbReference type="InterPro" id="IPR006076">
    <property type="entry name" value="FAD-dep_OxRdtase"/>
</dbReference>
<dbReference type="PANTHER" id="PTHR43104">
    <property type="entry name" value="L-2-HYDROXYGLUTARATE DEHYDROGENASE, MITOCHONDRIAL"/>
    <property type="match status" value="1"/>
</dbReference>
<keyword evidence="2" id="KW-0285">Flavoprotein</keyword>
<protein>
    <submittedName>
        <fullName evidence="7">Aminobutyraldehyde dehydrogenase</fullName>
        <ecNumber evidence="7">1.2.1.19</ecNumber>
    </submittedName>
</protein>
<dbReference type="RefSeq" id="WP_220636519.1">
    <property type="nucleotide sequence ID" value="NZ_CAJQUM010000001.1"/>
</dbReference>
<keyword evidence="3" id="KW-0274">FAD</keyword>
<dbReference type="GO" id="GO:0047545">
    <property type="term" value="F:(S)-2-hydroxyglutarate dehydrogenase activity"/>
    <property type="evidence" value="ECO:0007669"/>
    <property type="project" value="TreeGrafter"/>
</dbReference>
<evidence type="ECO:0000256" key="3">
    <source>
        <dbReference type="ARBA" id="ARBA00022827"/>
    </source>
</evidence>
<dbReference type="EMBL" id="CAJQUM010000001">
    <property type="protein sequence ID" value="CAG4884697.1"/>
    <property type="molecule type" value="Genomic_DNA"/>
</dbReference>
<dbReference type="PANTHER" id="PTHR43104:SF4">
    <property type="entry name" value="L-2-HYDROXYGLUTARATE DEHYDROGENASE, MITOCHONDRIAL"/>
    <property type="match status" value="1"/>
</dbReference>
<evidence type="ECO:0000313" key="8">
    <source>
        <dbReference type="Proteomes" id="UP000742786"/>
    </source>
</evidence>
<dbReference type="InterPro" id="IPR036188">
    <property type="entry name" value="FAD/NAD-bd_sf"/>
</dbReference>
<dbReference type="Gene3D" id="3.50.50.60">
    <property type="entry name" value="FAD/NAD(P)-binding domain"/>
    <property type="match status" value="1"/>
</dbReference>
<evidence type="ECO:0000259" key="6">
    <source>
        <dbReference type="Pfam" id="PF01266"/>
    </source>
</evidence>
<dbReference type="Proteomes" id="UP000742786">
    <property type="component" value="Unassembled WGS sequence"/>
</dbReference>
<comment type="similarity">
    <text evidence="5">Belongs to the L2HGDH family.</text>
</comment>
<gene>
    <name evidence="7" type="ORF">GTOL_12580</name>
</gene>
<evidence type="ECO:0000256" key="5">
    <source>
        <dbReference type="ARBA" id="ARBA00037941"/>
    </source>
</evidence>
<keyword evidence="8" id="KW-1185">Reference proteome</keyword>
<comment type="caution">
    <text evidence="7">The sequence shown here is derived from an EMBL/GenBank/DDBJ whole genome shotgun (WGS) entry which is preliminary data.</text>
</comment>
<dbReference type="GO" id="GO:0019145">
    <property type="term" value="F:aminobutyraldehyde dehydrogenase (NAD+) activity"/>
    <property type="evidence" value="ECO:0007669"/>
    <property type="project" value="UniProtKB-EC"/>
</dbReference>